<reference evidence="6 7" key="1">
    <citation type="submission" date="2016-10" db="EMBL/GenBank/DDBJ databases">
        <authorList>
            <person name="de Groot N.N."/>
        </authorList>
    </citation>
    <scope>NUCLEOTIDE SEQUENCE [LARGE SCALE GENOMIC DNA]</scope>
    <source>
        <strain evidence="6 7">CGMCC 1.12097</strain>
    </source>
</reference>
<feature type="transmembrane region" description="Helical" evidence="5">
    <location>
        <begin position="101"/>
        <end position="120"/>
    </location>
</feature>
<protein>
    <recommendedName>
        <fullName evidence="5">Probable membrane transporter protein</fullName>
    </recommendedName>
</protein>
<dbReference type="Proteomes" id="UP000198588">
    <property type="component" value="Unassembled WGS sequence"/>
</dbReference>
<feature type="transmembrane region" description="Helical" evidence="5">
    <location>
        <begin position="71"/>
        <end position="89"/>
    </location>
</feature>
<feature type="transmembrane region" description="Helical" evidence="5">
    <location>
        <begin position="12"/>
        <end position="38"/>
    </location>
</feature>
<dbReference type="AlphaFoldDB" id="A0A1G5ZPU9"/>
<keyword evidence="2 5" id="KW-0812">Transmembrane</keyword>
<accession>A0A1G5ZPU9</accession>
<proteinExistence type="inferred from homology"/>
<evidence type="ECO:0000256" key="1">
    <source>
        <dbReference type="ARBA" id="ARBA00004141"/>
    </source>
</evidence>
<dbReference type="InterPro" id="IPR051598">
    <property type="entry name" value="TSUP/Inactive_protease-like"/>
</dbReference>
<keyword evidence="4 5" id="KW-0472">Membrane</keyword>
<dbReference type="PANTHER" id="PTHR43701">
    <property type="entry name" value="MEMBRANE TRANSPORTER PROTEIN MJ0441-RELATED"/>
    <property type="match status" value="1"/>
</dbReference>
<dbReference type="STRING" id="1165689.SAMN02927914_05657"/>
<feature type="transmembrane region" description="Helical" evidence="5">
    <location>
        <begin position="237"/>
        <end position="259"/>
    </location>
</feature>
<sequence length="260" mass="25897">MTTTLFAAVGSGGLVGFTLGLVGGGGSILATPLLLYVVGVTQPHVAIGTGALAVAANALANFGGHALKGHVWWRCALVFAALGSLGALAGSTLGKSIDGTYLLFFFGLLMMVVGGLMVLPRHSNATAVRPVNARMCAMTAAVAVAAGAASGFFGIGGGFLIVPGLILATGMPTINAIGTSLLAVAAFGLATAFNYALSGMVDWQLAAEFIGGGIGGGLVGTLAATRLASYRNALNRTFAALIFVVASYVVYTSIGQIALR</sequence>
<dbReference type="RefSeq" id="WP_091585092.1">
    <property type="nucleotide sequence ID" value="NZ_FMXM01000024.1"/>
</dbReference>
<evidence type="ECO:0000256" key="3">
    <source>
        <dbReference type="ARBA" id="ARBA00022989"/>
    </source>
</evidence>
<evidence type="ECO:0000313" key="6">
    <source>
        <dbReference type="EMBL" id="SDA96516.1"/>
    </source>
</evidence>
<feature type="transmembrane region" description="Helical" evidence="5">
    <location>
        <begin position="174"/>
        <end position="197"/>
    </location>
</feature>
<dbReference type="PANTHER" id="PTHR43701:SF2">
    <property type="entry name" value="MEMBRANE TRANSPORTER PROTEIN YJNA-RELATED"/>
    <property type="match status" value="1"/>
</dbReference>
<keyword evidence="5" id="KW-1003">Cell membrane</keyword>
<feature type="transmembrane region" description="Helical" evidence="5">
    <location>
        <begin position="45"/>
        <end position="65"/>
    </location>
</feature>
<dbReference type="GO" id="GO:0005886">
    <property type="term" value="C:plasma membrane"/>
    <property type="evidence" value="ECO:0007669"/>
    <property type="project" value="UniProtKB-SubCell"/>
</dbReference>
<evidence type="ECO:0000256" key="5">
    <source>
        <dbReference type="RuleBase" id="RU363041"/>
    </source>
</evidence>
<evidence type="ECO:0000313" key="7">
    <source>
        <dbReference type="Proteomes" id="UP000198588"/>
    </source>
</evidence>
<dbReference type="InterPro" id="IPR002781">
    <property type="entry name" value="TM_pro_TauE-like"/>
</dbReference>
<evidence type="ECO:0000256" key="2">
    <source>
        <dbReference type="ARBA" id="ARBA00022692"/>
    </source>
</evidence>
<comment type="similarity">
    <text evidence="5">Belongs to the 4-toluene sulfonate uptake permease (TSUP) (TC 2.A.102) family.</text>
</comment>
<feature type="transmembrane region" description="Helical" evidence="5">
    <location>
        <begin position="203"/>
        <end position="225"/>
    </location>
</feature>
<gene>
    <name evidence="6" type="ORF">SAMN02927914_05657</name>
</gene>
<dbReference type="Pfam" id="PF01925">
    <property type="entry name" value="TauE"/>
    <property type="match status" value="1"/>
</dbReference>
<dbReference type="OrthoDB" id="9151526at2"/>
<name>A0A1G5ZPU9_9HYPH</name>
<dbReference type="EMBL" id="FMXM01000024">
    <property type="protein sequence ID" value="SDA96516.1"/>
    <property type="molecule type" value="Genomic_DNA"/>
</dbReference>
<evidence type="ECO:0000256" key="4">
    <source>
        <dbReference type="ARBA" id="ARBA00023136"/>
    </source>
</evidence>
<feature type="transmembrane region" description="Helical" evidence="5">
    <location>
        <begin position="140"/>
        <end position="162"/>
    </location>
</feature>
<organism evidence="6 7">
    <name type="scientific">Mesorhizobium qingshengii</name>
    <dbReference type="NCBI Taxonomy" id="1165689"/>
    <lineage>
        <taxon>Bacteria</taxon>
        <taxon>Pseudomonadati</taxon>
        <taxon>Pseudomonadota</taxon>
        <taxon>Alphaproteobacteria</taxon>
        <taxon>Hyphomicrobiales</taxon>
        <taxon>Phyllobacteriaceae</taxon>
        <taxon>Mesorhizobium</taxon>
    </lineage>
</organism>
<keyword evidence="3 5" id="KW-1133">Transmembrane helix</keyword>
<comment type="subcellular location">
    <subcellularLocation>
        <location evidence="5">Cell membrane</location>
        <topology evidence="5">Multi-pass membrane protein</topology>
    </subcellularLocation>
    <subcellularLocation>
        <location evidence="1">Membrane</location>
        <topology evidence="1">Multi-pass membrane protein</topology>
    </subcellularLocation>
</comment>